<evidence type="ECO:0000313" key="1">
    <source>
        <dbReference type="EMBL" id="SCL16240.1"/>
    </source>
</evidence>
<dbReference type="AlphaFoldDB" id="A0A1C6RGD3"/>
<dbReference type="EMBL" id="FMHU01000001">
    <property type="protein sequence ID" value="SCL16240.1"/>
    <property type="molecule type" value="Genomic_DNA"/>
</dbReference>
<gene>
    <name evidence="1" type="ORF">GA0074694_1552</name>
</gene>
<evidence type="ECO:0008006" key="3">
    <source>
        <dbReference type="Google" id="ProtNLM"/>
    </source>
</evidence>
<reference evidence="2" key="1">
    <citation type="submission" date="2016-06" db="EMBL/GenBank/DDBJ databases">
        <authorList>
            <person name="Varghese N."/>
        </authorList>
    </citation>
    <scope>NUCLEOTIDE SEQUENCE [LARGE SCALE GENOMIC DNA]</scope>
    <source>
        <strain evidence="2">DSM 46123</strain>
    </source>
</reference>
<accession>A0A1C6RGD3</accession>
<protein>
    <recommendedName>
        <fullName evidence="3">LigA protein</fullName>
    </recommendedName>
</protein>
<proteinExistence type="predicted"/>
<dbReference type="STRING" id="47866.GA0074694_1552"/>
<organism evidence="1 2">
    <name type="scientific">Micromonospora inyonensis</name>
    <dbReference type="NCBI Taxonomy" id="47866"/>
    <lineage>
        <taxon>Bacteria</taxon>
        <taxon>Bacillati</taxon>
        <taxon>Actinomycetota</taxon>
        <taxon>Actinomycetes</taxon>
        <taxon>Micromonosporales</taxon>
        <taxon>Micromonosporaceae</taxon>
        <taxon>Micromonospora</taxon>
    </lineage>
</organism>
<dbReference type="Proteomes" id="UP000198906">
    <property type="component" value="Unassembled WGS sequence"/>
</dbReference>
<sequence length="403" mass="42389">MSYREALDEAIGDSPISTVDVDRIISRQRRAGKLRIWGASGAGASALLAVTLAVALVPGSTPSTVQPATSTTAGSAADLRRLEGAVDTAVKRAAPDVIFLPMPQPGSQSPDPTNHFSTQRGIEVHGVRGILTVEVARWVLSRHTCDVPQPGPGECRQKTLSDGAMIVATTENAESTGNPSRKVSARRPGGVMVTAYLTGDDAERRLPLTAEQLTAVANDPALKLGSLPPGAESTPPPIPSHGAAQQERIDKAVLATLREQAPGVGALGADGRAADLESQWTGDTAENTVDQYRGEAQITVGGVPGLLAVRIARVVSFPGCGKPSTSQRCVESKGPNGERVRVISEPTRQAPDIFAERHVSVLREDGVWVEVSHTSSRPDRTFALTEQQQKAIALDPALTLTTR</sequence>
<name>A0A1C6RGD3_9ACTN</name>
<dbReference type="RefSeq" id="WP_091454566.1">
    <property type="nucleotide sequence ID" value="NZ_FMHU01000001.1"/>
</dbReference>
<keyword evidence="2" id="KW-1185">Reference proteome</keyword>
<evidence type="ECO:0000313" key="2">
    <source>
        <dbReference type="Proteomes" id="UP000198906"/>
    </source>
</evidence>